<name>A0A9K3D4E5_9EUKA</name>
<keyword evidence="2" id="KW-1133">Transmembrane helix</keyword>
<feature type="compositionally biased region" description="Basic and acidic residues" evidence="1">
    <location>
        <begin position="34"/>
        <end position="48"/>
    </location>
</feature>
<evidence type="ECO:0000256" key="2">
    <source>
        <dbReference type="SAM" id="Phobius"/>
    </source>
</evidence>
<sequence>MHPSPQFGLRGNASSAVSQVLDASGPLMASLQNMERERESMSQRERAHSVQAHSPLSGVDETETEGEGEREAEGERAGARWYDAGKDDVWADEGESTSGERGPNLSMGSGAYSPADLASRSGSRTASRTGSRRGSVGTALMRSIPPPVADTAAYSQADRKGGVEGEREREREVLEGLEGLEGERESPVATPPDASYRLRWHVTGWGVALLIAGAINTYTSMYGLFI</sequence>
<feature type="region of interest" description="Disordered" evidence="1">
    <location>
        <begin position="1"/>
        <end position="143"/>
    </location>
</feature>
<evidence type="ECO:0000313" key="3">
    <source>
        <dbReference type="EMBL" id="GIQ88878.1"/>
    </source>
</evidence>
<keyword evidence="2" id="KW-0472">Membrane</keyword>
<feature type="compositionally biased region" description="Low complexity" evidence="1">
    <location>
        <begin position="118"/>
        <end position="139"/>
    </location>
</feature>
<accession>A0A9K3D4E5</accession>
<gene>
    <name evidence="3" type="ORF">KIPB_011226</name>
</gene>
<evidence type="ECO:0000313" key="4">
    <source>
        <dbReference type="Proteomes" id="UP000265618"/>
    </source>
</evidence>
<proteinExistence type="predicted"/>
<comment type="caution">
    <text evidence="3">The sequence shown here is derived from an EMBL/GenBank/DDBJ whole genome shotgun (WGS) entry which is preliminary data.</text>
</comment>
<feature type="compositionally biased region" description="Basic and acidic residues" evidence="1">
    <location>
        <begin position="67"/>
        <end position="89"/>
    </location>
</feature>
<keyword evidence="2" id="KW-0812">Transmembrane</keyword>
<dbReference type="EMBL" id="BDIP01004477">
    <property type="protein sequence ID" value="GIQ88878.1"/>
    <property type="molecule type" value="Genomic_DNA"/>
</dbReference>
<reference evidence="3 4" key="1">
    <citation type="journal article" date="2018" name="PLoS ONE">
        <title>The draft genome of Kipferlia bialata reveals reductive genome evolution in fornicate parasites.</title>
        <authorList>
            <person name="Tanifuji G."/>
            <person name="Takabayashi S."/>
            <person name="Kume K."/>
            <person name="Takagi M."/>
            <person name="Nakayama T."/>
            <person name="Kamikawa R."/>
            <person name="Inagaki Y."/>
            <person name="Hashimoto T."/>
        </authorList>
    </citation>
    <scope>NUCLEOTIDE SEQUENCE [LARGE SCALE GENOMIC DNA]</scope>
    <source>
        <strain evidence="3">NY0173</strain>
    </source>
</reference>
<protein>
    <submittedName>
        <fullName evidence="3">Uncharacterized protein</fullName>
    </submittedName>
</protein>
<feature type="transmembrane region" description="Helical" evidence="2">
    <location>
        <begin position="205"/>
        <end position="225"/>
    </location>
</feature>
<dbReference type="Proteomes" id="UP000265618">
    <property type="component" value="Unassembled WGS sequence"/>
</dbReference>
<evidence type="ECO:0000256" key="1">
    <source>
        <dbReference type="SAM" id="MobiDB-lite"/>
    </source>
</evidence>
<keyword evidence="4" id="KW-1185">Reference proteome</keyword>
<organism evidence="3 4">
    <name type="scientific">Kipferlia bialata</name>
    <dbReference type="NCBI Taxonomy" id="797122"/>
    <lineage>
        <taxon>Eukaryota</taxon>
        <taxon>Metamonada</taxon>
        <taxon>Carpediemonas-like organisms</taxon>
        <taxon>Kipferlia</taxon>
    </lineage>
</organism>
<dbReference type="AlphaFoldDB" id="A0A9K3D4E5"/>